<proteinExistence type="predicted"/>
<dbReference type="VEuPathDB" id="TrichDB:TVAG_390410"/>
<dbReference type="RefSeq" id="XP_001316494.1">
    <property type="nucleotide sequence ID" value="XM_001316459.1"/>
</dbReference>
<evidence type="ECO:0000256" key="2">
    <source>
        <dbReference type="SAM" id="Phobius"/>
    </source>
</evidence>
<keyword evidence="2" id="KW-0472">Membrane</keyword>
<dbReference type="VEuPathDB" id="TrichDB:TVAGG3_0182030"/>
<dbReference type="EMBL" id="DS113480">
    <property type="protein sequence ID" value="EAY04271.1"/>
    <property type="molecule type" value="Genomic_DNA"/>
</dbReference>
<keyword evidence="2" id="KW-0812">Transmembrane</keyword>
<reference evidence="3" key="1">
    <citation type="submission" date="2006-10" db="EMBL/GenBank/DDBJ databases">
        <authorList>
            <person name="Amadeo P."/>
            <person name="Zhao Q."/>
            <person name="Wortman J."/>
            <person name="Fraser-Liggett C."/>
            <person name="Carlton J."/>
        </authorList>
    </citation>
    <scope>NUCLEOTIDE SEQUENCE</scope>
    <source>
        <strain evidence="3">G3</strain>
    </source>
</reference>
<keyword evidence="4" id="KW-1185">Reference proteome</keyword>
<sequence length="154" mass="17016">MFLLLFSLTVADLPDLPGDDFEVDVPRTPFPTVAPTTPVATQPRKEDFNDITVTSTPNQIQKKLLYTFVALVCVALVGIIATVSFFIIKKRNSGRVTATEFDQEDESDNATKTATQTRDFNTTNSLNRTISSRKATPNTTLHTKSMYAVNTVIL</sequence>
<gene>
    <name evidence="3" type="ORF">TVAG_390410</name>
</gene>
<protein>
    <submittedName>
        <fullName evidence="3">Uncharacterized protein</fullName>
    </submittedName>
</protein>
<feature type="region of interest" description="Disordered" evidence="1">
    <location>
        <begin position="100"/>
        <end position="122"/>
    </location>
</feature>
<evidence type="ECO:0000313" key="4">
    <source>
        <dbReference type="Proteomes" id="UP000001542"/>
    </source>
</evidence>
<reference evidence="3" key="2">
    <citation type="journal article" date="2007" name="Science">
        <title>Draft genome sequence of the sexually transmitted pathogen Trichomonas vaginalis.</title>
        <authorList>
            <person name="Carlton J.M."/>
            <person name="Hirt R.P."/>
            <person name="Silva J.C."/>
            <person name="Delcher A.L."/>
            <person name="Schatz M."/>
            <person name="Zhao Q."/>
            <person name="Wortman J.R."/>
            <person name="Bidwell S.L."/>
            <person name="Alsmark U.C.M."/>
            <person name="Besteiro S."/>
            <person name="Sicheritz-Ponten T."/>
            <person name="Noel C.J."/>
            <person name="Dacks J.B."/>
            <person name="Foster P.G."/>
            <person name="Simillion C."/>
            <person name="Van de Peer Y."/>
            <person name="Miranda-Saavedra D."/>
            <person name="Barton G.J."/>
            <person name="Westrop G.D."/>
            <person name="Mueller S."/>
            <person name="Dessi D."/>
            <person name="Fiori P.L."/>
            <person name="Ren Q."/>
            <person name="Paulsen I."/>
            <person name="Zhang H."/>
            <person name="Bastida-Corcuera F.D."/>
            <person name="Simoes-Barbosa A."/>
            <person name="Brown M.T."/>
            <person name="Hayes R.D."/>
            <person name="Mukherjee M."/>
            <person name="Okumura C.Y."/>
            <person name="Schneider R."/>
            <person name="Smith A.J."/>
            <person name="Vanacova S."/>
            <person name="Villalvazo M."/>
            <person name="Haas B.J."/>
            <person name="Pertea M."/>
            <person name="Feldblyum T.V."/>
            <person name="Utterback T.R."/>
            <person name="Shu C.L."/>
            <person name="Osoegawa K."/>
            <person name="de Jong P.J."/>
            <person name="Hrdy I."/>
            <person name="Horvathova L."/>
            <person name="Zubacova Z."/>
            <person name="Dolezal P."/>
            <person name="Malik S.B."/>
            <person name="Logsdon J.M. Jr."/>
            <person name="Henze K."/>
            <person name="Gupta A."/>
            <person name="Wang C.C."/>
            <person name="Dunne R.L."/>
            <person name="Upcroft J.A."/>
            <person name="Upcroft P."/>
            <person name="White O."/>
            <person name="Salzberg S.L."/>
            <person name="Tang P."/>
            <person name="Chiu C.-H."/>
            <person name="Lee Y.-S."/>
            <person name="Embley T.M."/>
            <person name="Coombs G.H."/>
            <person name="Mottram J.C."/>
            <person name="Tachezy J."/>
            <person name="Fraser-Liggett C.M."/>
            <person name="Johnson P.J."/>
        </authorList>
    </citation>
    <scope>NUCLEOTIDE SEQUENCE [LARGE SCALE GENOMIC DNA]</scope>
    <source>
        <strain evidence="3">G3</strain>
    </source>
</reference>
<feature type="transmembrane region" description="Helical" evidence="2">
    <location>
        <begin position="64"/>
        <end position="88"/>
    </location>
</feature>
<keyword evidence="2" id="KW-1133">Transmembrane helix</keyword>
<dbReference type="AlphaFoldDB" id="A2ESU5"/>
<dbReference type="InParanoid" id="A2ESU5"/>
<accession>A2ESU5</accession>
<evidence type="ECO:0000313" key="3">
    <source>
        <dbReference type="EMBL" id="EAY04271.1"/>
    </source>
</evidence>
<name>A2ESU5_TRIV3</name>
<organism evidence="3 4">
    <name type="scientific">Trichomonas vaginalis (strain ATCC PRA-98 / G3)</name>
    <dbReference type="NCBI Taxonomy" id="412133"/>
    <lineage>
        <taxon>Eukaryota</taxon>
        <taxon>Metamonada</taxon>
        <taxon>Parabasalia</taxon>
        <taxon>Trichomonadida</taxon>
        <taxon>Trichomonadidae</taxon>
        <taxon>Trichomonas</taxon>
    </lineage>
</organism>
<dbReference type="Proteomes" id="UP000001542">
    <property type="component" value="Unassembled WGS sequence"/>
</dbReference>
<evidence type="ECO:0000256" key="1">
    <source>
        <dbReference type="SAM" id="MobiDB-lite"/>
    </source>
</evidence>
<dbReference type="KEGG" id="tva:4762126"/>
<feature type="compositionally biased region" description="Polar residues" evidence="1">
    <location>
        <begin position="110"/>
        <end position="122"/>
    </location>
</feature>